<keyword evidence="3" id="KW-0472">Membrane</keyword>
<evidence type="ECO:0000256" key="2">
    <source>
        <dbReference type="SAM" id="MobiDB-lite"/>
    </source>
</evidence>
<accession>A0A4R7SU38</accession>
<dbReference type="Proteomes" id="UP000295662">
    <property type="component" value="Unassembled WGS sequence"/>
</dbReference>
<reference evidence="5 6" key="1">
    <citation type="submission" date="2019-03" db="EMBL/GenBank/DDBJ databases">
        <title>Genomic Encyclopedia of Archaeal and Bacterial Type Strains, Phase II (KMG-II): from individual species to whole genera.</title>
        <authorList>
            <person name="Goeker M."/>
        </authorList>
    </citation>
    <scope>NUCLEOTIDE SEQUENCE [LARGE SCALE GENOMIC DNA]</scope>
    <source>
        <strain evidence="5 6">ATCC 25309</strain>
    </source>
</reference>
<comment type="caution">
    <text evidence="5">The sequence shown here is derived from an EMBL/GenBank/DDBJ whole genome shotgun (WGS) entry which is preliminary data.</text>
</comment>
<dbReference type="OrthoDB" id="200316at2"/>
<dbReference type="InterPro" id="IPR045402">
    <property type="entry name" value="GAP1-N2"/>
</dbReference>
<feature type="domain" description="GTPase-associated protein 1 N-terminal" evidence="4">
    <location>
        <begin position="1"/>
        <end position="127"/>
    </location>
</feature>
<gene>
    <name evidence="5" type="ORF">EI77_01137</name>
</gene>
<keyword evidence="3" id="KW-1133">Transmembrane helix</keyword>
<feature type="coiled-coil region" evidence="1">
    <location>
        <begin position="829"/>
        <end position="856"/>
    </location>
</feature>
<feature type="transmembrane region" description="Helical" evidence="3">
    <location>
        <begin position="311"/>
        <end position="334"/>
    </location>
</feature>
<sequence>MAWQLIYTSAPRLLEAGRTGFGTVARHRAVSGTLASAIERFSQFARQPGHDLRRIIYSHRIVLSGASRYHVLSCIRDSGSDYTGRTSHIAHHLIAEAMEVRSLAASGITPADVLLAMKWRTGWNDPPRFLDPADEVSLSGMRVPPSSIWQKLAGSPSYARLPYSAAAGRGCFLILPPDVDGLQLVHESLLEDKAGAWNIAFTTCLEPGDDIGDFHWMGVSAASPLRPQPDSATRPIFDLSTPATLPSPPPPRSETARAKPAEVEAPAIPNPVPSSLSRQPSASLAAADAPPSLSPEWSPQPVVKPQRKAPVLIIGILAALVLLACGTAAAWHLYQKKQAEVALQQTIQSVDLLWFKHGLKFELVASWLKSQQDPRLIQEYQKALEVIQANMAKTSSFATVPLPSKNDPADLFSKLVKHHQAWVDSYSALADSKMVQDWESKLPSEMISEVTPMLEREKRAWNDLAAHFKKPLKPEPPATQPYLDKALTLLSAGSQPRGKPSEWKSLLKSLEAGKQTPAWLDVWESAEKLTRASPVQGAEDLEKRAAEAPAWLVQMIAAKKQDSIAFTTSTVPPPPAPSAPAPPEKEVLPADLVDDPLGSHPIYIVAPDKDSPLIPALASLELPVAENMKIYISSKTAGFKDLKEWTENTTQSSYTEKVFSVGRMADKSQQIVFAGNRLVRIPDTRQNTRVVARSEDGQKLLFEVRIFLEPLEYLLEFNPWPSFIAANANNRISLSGMVPFLQRLHLVAVPSPQYGIRSDTPGSMQKKFFLKLNVSDEYEVISPTTAPARDEFAIDFQTRKKEELEKGIQAERKLRDGLPASLAGREAKIKGYNDAIAAKEAELAEVTKTLDALQNVKIASFTLPPGTYTLMETSKGPRDLCKIEIQSPSAAK</sequence>
<organism evidence="5 6">
    <name type="scientific">Prosthecobacter fusiformis</name>
    <dbReference type="NCBI Taxonomy" id="48464"/>
    <lineage>
        <taxon>Bacteria</taxon>
        <taxon>Pseudomonadati</taxon>
        <taxon>Verrucomicrobiota</taxon>
        <taxon>Verrucomicrobiia</taxon>
        <taxon>Verrucomicrobiales</taxon>
        <taxon>Verrucomicrobiaceae</taxon>
        <taxon>Prosthecobacter</taxon>
    </lineage>
</organism>
<evidence type="ECO:0000256" key="3">
    <source>
        <dbReference type="SAM" id="Phobius"/>
    </source>
</evidence>
<keyword evidence="3" id="KW-0812">Transmembrane</keyword>
<evidence type="ECO:0000313" key="5">
    <source>
        <dbReference type="EMBL" id="TDU81827.1"/>
    </source>
</evidence>
<evidence type="ECO:0000313" key="6">
    <source>
        <dbReference type="Proteomes" id="UP000295662"/>
    </source>
</evidence>
<dbReference type="AlphaFoldDB" id="A0A4R7SU38"/>
<evidence type="ECO:0000256" key="1">
    <source>
        <dbReference type="SAM" id="Coils"/>
    </source>
</evidence>
<feature type="compositionally biased region" description="Low complexity" evidence="2">
    <location>
        <begin position="280"/>
        <end position="295"/>
    </location>
</feature>
<dbReference type="Pfam" id="PF20013">
    <property type="entry name" value="GAP1-N2"/>
    <property type="match status" value="1"/>
</dbReference>
<name>A0A4R7SU38_9BACT</name>
<protein>
    <recommendedName>
        <fullName evidence="4">GTPase-associated protein 1 N-terminal domain-containing protein</fullName>
    </recommendedName>
</protein>
<proteinExistence type="predicted"/>
<dbReference type="EMBL" id="SOCA01000001">
    <property type="protein sequence ID" value="TDU81827.1"/>
    <property type="molecule type" value="Genomic_DNA"/>
</dbReference>
<dbReference type="RefSeq" id="WP_133793741.1">
    <property type="nucleotide sequence ID" value="NZ_SOCA01000001.1"/>
</dbReference>
<keyword evidence="6" id="KW-1185">Reference proteome</keyword>
<keyword evidence="1" id="KW-0175">Coiled coil</keyword>
<evidence type="ECO:0000259" key="4">
    <source>
        <dbReference type="Pfam" id="PF20013"/>
    </source>
</evidence>
<feature type="region of interest" description="Disordered" evidence="2">
    <location>
        <begin position="225"/>
        <end position="301"/>
    </location>
</feature>